<dbReference type="Proteomes" id="UP000501982">
    <property type="component" value="Chromosome"/>
</dbReference>
<dbReference type="Pfam" id="PF13175">
    <property type="entry name" value="AAA_15"/>
    <property type="match status" value="1"/>
</dbReference>
<keyword evidence="4" id="KW-0067">ATP-binding</keyword>
<dbReference type="RefSeq" id="WP_087344751.1">
    <property type="nucleotide sequence ID" value="NZ_CP051672.1"/>
</dbReference>
<dbReference type="Pfam" id="PF13304">
    <property type="entry name" value="AAA_21"/>
    <property type="match status" value="1"/>
</dbReference>
<evidence type="ECO:0000313" key="3">
    <source>
        <dbReference type="EMBL" id="OUP18572.1"/>
    </source>
</evidence>
<reference evidence="3" key="2">
    <citation type="journal article" date="2018" name="BMC Genomics">
        <title>Whole genome sequencing and function prediction of 133 gut anaerobes isolated from chicken caecum in pure cultures.</title>
        <authorList>
            <person name="Medvecky M."/>
            <person name="Cejkova D."/>
            <person name="Polansky O."/>
            <person name="Karasova D."/>
            <person name="Kubasova T."/>
            <person name="Cizek A."/>
            <person name="Rychlik I."/>
        </authorList>
    </citation>
    <scope>NUCLEOTIDE SEQUENCE</scope>
    <source>
        <strain evidence="3">An199</strain>
    </source>
</reference>
<reference evidence="5" key="1">
    <citation type="submission" date="2017-04" db="EMBL/GenBank/DDBJ databases">
        <title>Function of individual gut microbiota members based on whole genome sequencing of pure cultures obtained from chicken caecum.</title>
        <authorList>
            <person name="Medvecky M."/>
            <person name="Cejkova D."/>
            <person name="Polansky O."/>
            <person name="Karasova D."/>
            <person name="Kubasova T."/>
            <person name="Cizek A."/>
            <person name="Rychlik I."/>
        </authorList>
    </citation>
    <scope>NUCLEOTIDE SEQUENCE [LARGE SCALE GENOMIC DNA]</scope>
    <source>
        <strain evidence="5">An199</strain>
    </source>
</reference>
<dbReference type="Gene3D" id="3.40.50.300">
    <property type="entry name" value="P-loop containing nucleotide triphosphate hydrolases"/>
    <property type="match status" value="1"/>
</dbReference>
<dbReference type="SUPFAM" id="SSF52540">
    <property type="entry name" value="P-loop containing nucleoside triphosphate hydrolases"/>
    <property type="match status" value="1"/>
</dbReference>
<dbReference type="InterPro" id="IPR027417">
    <property type="entry name" value="P-loop_NTPase"/>
</dbReference>
<evidence type="ECO:0000313" key="6">
    <source>
        <dbReference type="Proteomes" id="UP000501982"/>
    </source>
</evidence>
<dbReference type="Proteomes" id="UP000195950">
    <property type="component" value="Unassembled WGS sequence"/>
</dbReference>
<dbReference type="GO" id="GO:0005524">
    <property type="term" value="F:ATP binding"/>
    <property type="evidence" value="ECO:0007669"/>
    <property type="project" value="UniProtKB-KW"/>
</dbReference>
<gene>
    <name evidence="3" type="ORF">B5F32_11650</name>
    <name evidence="4" type="ORF">HHO38_17485</name>
</gene>
<evidence type="ECO:0000259" key="2">
    <source>
        <dbReference type="Pfam" id="PF13304"/>
    </source>
</evidence>
<evidence type="ECO:0000313" key="5">
    <source>
        <dbReference type="Proteomes" id="UP000195950"/>
    </source>
</evidence>
<organism evidence="3 5">
    <name type="scientific">Parabacteroides distasonis</name>
    <dbReference type="NCBI Taxonomy" id="823"/>
    <lineage>
        <taxon>Bacteria</taxon>
        <taxon>Pseudomonadati</taxon>
        <taxon>Bacteroidota</taxon>
        <taxon>Bacteroidia</taxon>
        <taxon>Bacteroidales</taxon>
        <taxon>Tannerellaceae</taxon>
        <taxon>Parabacteroides</taxon>
    </lineage>
</organism>
<accession>A0A1Y4IP02</accession>
<dbReference type="InterPro" id="IPR041685">
    <property type="entry name" value="AAA_GajA/Old/RecF-like"/>
</dbReference>
<dbReference type="GO" id="GO:0016887">
    <property type="term" value="F:ATP hydrolysis activity"/>
    <property type="evidence" value="ECO:0007669"/>
    <property type="project" value="InterPro"/>
</dbReference>
<evidence type="ECO:0000313" key="4">
    <source>
        <dbReference type="EMBL" id="QJE29975.1"/>
    </source>
</evidence>
<protein>
    <submittedName>
        <fullName evidence="4">ATP-binding protein</fullName>
    </submittedName>
</protein>
<feature type="domain" description="ATPase AAA-type core" evidence="2">
    <location>
        <begin position="201"/>
        <end position="280"/>
    </location>
</feature>
<dbReference type="PANTHER" id="PTHR43581:SF4">
    <property type="entry name" value="ATP_GTP PHOSPHATASE"/>
    <property type="match status" value="1"/>
</dbReference>
<dbReference type="EMBL" id="NFJX01000009">
    <property type="protein sequence ID" value="OUP18572.1"/>
    <property type="molecule type" value="Genomic_DNA"/>
</dbReference>
<dbReference type="PANTHER" id="PTHR43581">
    <property type="entry name" value="ATP/GTP PHOSPHATASE"/>
    <property type="match status" value="1"/>
</dbReference>
<feature type="domain" description="Endonuclease GajA/Old nuclease/RecF-like AAA" evidence="1">
    <location>
        <begin position="5"/>
        <end position="54"/>
    </location>
</feature>
<keyword evidence="4" id="KW-0547">Nucleotide-binding</keyword>
<dbReference type="InterPro" id="IPR003959">
    <property type="entry name" value="ATPase_AAA_core"/>
</dbReference>
<dbReference type="InterPro" id="IPR051396">
    <property type="entry name" value="Bact_Antivir_Def_Nuclease"/>
</dbReference>
<evidence type="ECO:0000259" key="1">
    <source>
        <dbReference type="Pfam" id="PF13175"/>
    </source>
</evidence>
<reference evidence="4 6" key="3">
    <citation type="submission" date="2020-04" db="EMBL/GenBank/DDBJ databases">
        <title>Complete Genomes and Methylome analysis of CBBP consortium that reverse antibiotic-induced susceptibility to vancomycin-resistant Enterococcus faecium infection.</title>
        <authorList>
            <person name="Fomenkov A."/>
            <person name="Zhang Z."/>
            <person name="Pamer E."/>
            <person name="Roberts R.J."/>
        </authorList>
    </citation>
    <scope>NUCLEOTIDE SEQUENCE [LARGE SCALE GENOMIC DNA]</scope>
    <source>
        <strain evidence="6">CBBP</strain>
        <strain evidence="4">CBBP-1</strain>
    </source>
</reference>
<name>A0A1Y4IP02_PARDI</name>
<dbReference type="EMBL" id="CP051672">
    <property type="protein sequence ID" value="QJE29975.1"/>
    <property type="molecule type" value="Genomic_DNA"/>
</dbReference>
<dbReference type="AlphaFoldDB" id="A0A1Y4IP02"/>
<proteinExistence type="predicted"/>
<sequence>METIINHIHISNFKSLKDVTLDQCRRINLIIGKPNVGKSNLLEAMSLFCLPYLKYTRKRSIQQFIRTENDAELFFDGHVDSPISVKTNKVNVEVKMDNMGLLYSQTNPAHPAQDVAFTISNLTIPAKKNIDIPTANPFKCYLYPPAFDKEKLPIPFLLPPGGSNLMNIVSMMPKLKEELRTIFNDYGLKYVFDTNSQEIKVMKEKKPGEIFLIPFHSIADTLQRMIFYRAAVESNSESALVFEEPEAHSYPPFISKVTQDIIQSDRNQFFITTHSPYVVNDFLELPSDELAIYLVDFRNGETFVKRASDTEIQEMYEYGIDLFFNTETFLR</sequence>